<evidence type="ECO:0000256" key="8">
    <source>
        <dbReference type="ARBA" id="ARBA00022989"/>
    </source>
</evidence>
<comment type="catalytic activity">
    <reaction evidence="1">
        <text>ATP + protein L-histidine = ADP + protein N-phospho-L-histidine.</text>
        <dbReference type="EC" id="2.7.13.3"/>
    </reaction>
</comment>
<evidence type="ECO:0000313" key="14">
    <source>
        <dbReference type="EMBL" id="GGL68792.1"/>
    </source>
</evidence>
<reference evidence="14" key="4">
    <citation type="submission" date="2024-05" db="EMBL/GenBank/DDBJ databases">
        <authorList>
            <person name="Sun Q."/>
            <person name="Zhou Y."/>
        </authorList>
    </citation>
    <scope>NUCLEOTIDE SEQUENCE</scope>
    <source>
        <strain evidence="14">CGMCC 4.5581</strain>
    </source>
</reference>
<sequence>MPRLPISARLALLSAASLTALLALVGLVVYLQLGAGLRSGIDQQLADLAGSLPPRLAEDGFPEEEDDVDQLELSDRLVQLVDGSGQLVAASDDVDAAGPLLGPADLDRARNGDVVLRTVPESADEDDPLRVLAVPYGDDGLVAVLAAELDEVQDAQRALLAVYGPVALFGVAVAGLLGFLIARRGLAPLRRMTGEAEVIGGSDLSRRLSAPARLDEIGRLARTLNGMLARLDAAICRERAFTADASHELRTPLAILRAEVELVRDRADDPSVRAALDTALAEATRLSGLVDDLLVLARADSGDLEDRRPVDLDELVGVVLARFATLAGRRGVRLESTGVAVVRCDSSGLERALTNLVDNALRHTPDGGLITVGVRPVGEAGAVIAVSDTGPGVPPERLDTLFDRFTRVDDARHEPGGAGLGLAIVSAVATAHSGSVSADNRTEGGLRVELTLGG</sequence>
<dbReference type="SMART" id="SM00388">
    <property type="entry name" value="HisKA"/>
    <property type="match status" value="1"/>
</dbReference>
<dbReference type="SMART" id="SM00387">
    <property type="entry name" value="HATPase_c"/>
    <property type="match status" value="1"/>
</dbReference>
<dbReference type="CDD" id="cd06225">
    <property type="entry name" value="HAMP"/>
    <property type="match status" value="1"/>
</dbReference>
<dbReference type="PROSITE" id="PS50885">
    <property type="entry name" value="HAMP"/>
    <property type="match status" value="1"/>
</dbReference>
<accession>A0A846LHB2</accession>
<keyword evidence="10 11" id="KW-0472">Membrane</keyword>
<dbReference type="SMART" id="SM00304">
    <property type="entry name" value="HAMP"/>
    <property type="match status" value="1"/>
</dbReference>
<dbReference type="PANTHER" id="PTHR45436:SF5">
    <property type="entry name" value="SENSOR HISTIDINE KINASE TRCS"/>
    <property type="match status" value="1"/>
</dbReference>
<name>A0A846LHB2_9ACTN</name>
<dbReference type="PROSITE" id="PS50109">
    <property type="entry name" value="HIS_KIN"/>
    <property type="match status" value="1"/>
</dbReference>
<evidence type="ECO:0000313" key="17">
    <source>
        <dbReference type="Proteomes" id="UP000648663"/>
    </source>
</evidence>
<keyword evidence="17" id="KW-1185">Reference proteome</keyword>
<reference evidence="14" key="1">
    <citation type="journal article" date="2014" name="Int. J. Syst. Evol. Microbiol.">
        <title>Complete genome of a new Firmicutes species belonging to the dominant human colonic microbiota ('Ruminococcus bicirculans') reveals two chromosomes and a selective capacity to utilize plant glucans.</title>
        <authorList>
            <consortium name="NISC Comparative Sequencing Program"/>
            <person name="Wegmann U."/>
            <person name="Louis P."/>
            <person name="Goesmann A."/>
            <person name="Henrissat B."/>
            <person name="Duncan S.H."/>
            <person name="Flint H.J."/>
        </authorList>
    </citation>
    <scope>NUCLEOTIDE SEQUENCE</scope>
    <source>
        <strain evidence="14">CGMCC 4.5581</strain>
    </source>
</reference>
<dbReference type="EMBL" id="BMMI01000004">
    <property type="protein sequence ID" value="GGL68792.1"/>
    <property type="molecule type" value="Genomic_DNA"/>
</dbReference>
<keyword evidence="7 15" id="KW-0418">Kinase</keyword>
<dbReference type="InterPro" id="IPR005467">
    <property type="entry name" value="His_kinase_dom"/>
</dbReference>
<dbReference type="InterPro" id="IPR036097">
    <property type="entry name" value="HisK_dim/P_sf"/>
</dbReference>
<dbReference type="SUPFAM" id="SSF47384">
    <property type="entry name" value="Homodimeric domain of signal transducing histidine kinase"/>
    <property type="match status" value="1"/>
</dbReference>
<feature type="domain" description="Histidine kinase" evidence="12">
    <location>
        <begin position="244"/>
        <end position="454"/>
    </location>
</feature>
<dbReference type="GO" id="GO:0005886">
    <property type="term" value="C:plasma membrane"/>
    <property type="evidence" value="ECO:0007669"/>
    <property type="project" value="UniProtKB-SubCell"/>
</dbReference>
<evidence type="ECO:0000256" key="6">
    <source>
        <dbReference type="ARBA" id="ARBA00022692"/>
    </source>
</evidence>
<evidence type="ECO:0000256" key="2">
    <source>
        <dbReference type="ARBA" id="ARBA00004236"/>
    </source>
</evidence>
<dbReference type="Pfam" id="PF00512">
    <property type="entry name" value="HisKA"/>
    <property type="match status" value="1"/>
</dbReference>
<evidence type="ECO:0000256" key="4">
    <source>
        <dbReference type="ARBA" id="ARBA00022553"/>
    </source>
</evidence>
<evidence type="ECO:0000256" key="9">
    <source>
        <dbReference type="ARBA" id="ARBA00023012"/>
    </source>
</evidence>
<evidence type="ECO:0000256" key="5">
    <source>
        <dbReference type="ARBA" id="ARBA00022679"/>
    </source>
</evidence>
<dbReference type="SUPFAM" id="SSF158472">
    <property type="entry name" value="HAMP domain-like"/>
    <property type="match status" value="1"/>
</dbReference>
<dbReference type="Pfam" id="PF02518">
    <property type="entry name" value="HATPase_c"/>
    <property type="match status" value="1"/>
</dbReference>
<dbReference type="EC" id="2.7.13.3" evidence="3"/>
<dbReference type="Gene3D" id="6.10.340.10">
    <property type="match status" value="1"/>
</dbReference>
<dbReference type="RefSeq" id="WP_166753650.1">
    <property type="nucleotide sequence ID" value="NZ_BAABJU010000014.1"/>
</dbReference>
<comment type="subcellular location">
    <subcellularLocation>
        <location evidence="2">Cell membrane</location>
    </subcellularLocation>
</comment>
<feature type="transmembrane region" description="Helical" evidence="11">
    <location>
        <begin position="160"/>
        <end position="182"/>
    </location>
</feature>
<keyword evidence="4" id="KW-0597">Phosphoprotein</keyword>
<dbReference type="InterPro" id="IPR036890">
    <property type="entry name" value="HATPase_C_sf"/>
</dbReference>
<organism evidence="15 16">
    <name type="scientific">Modestobacter marinus</name>
    <dbReference type="NCBI Taxonomy" id="477641"/>
    <lineage>
        <taxon>Bacteria</taxon>
        <taxon>Bacillati</taxon>
        <taxon>Actinomycetota</taxon>
        <taxon>Actinomycetes</taxon>
        <taxon>Geodermatophilales</taxon>
        <taxon>Geodermatophilaceae</taxon>
        <taxon>Modestobacter</taxon>
    </lineage>
</organism>
<dbReference type="PRINTS" id="PR00344">
    <property type="entry name" value="BCTRLSENSOR"/>
</dbReference>
<evidence type="ECO:0000313" key="16">
    <source>
        <dbReference type="Proteomes" id="UP000552836"/>
    </source>
</evidence>
<dbReference type="Pfam" id="PF00672">
    <property type="entry name" value="HAMP"/>
    <property type="match status" value="1"/>
</dbReference>
<dbReference type="FunFam" id="1.10.287.130:FF:000001">
    <property type="entry name" value="Two-component sensor histidine kinase"/>
    <property type="match status" value="1"/>
</dbReference>
<dbReference type="Gene3D" id="1.10.287.130">
    <property type="match status" value="1"/>
</dbReference>
<evidence type="ECO:0000256" key="7">
    <source>
        <dbReference type="ARBA" id="ARBA00022777"/>
    </source>
</evidence>
<reference evidence="15 16" key="3">
    <citation type="submission" date="2020-02" db="EMBL/GenBank/DDBJ databases">
        <title>Sequencing the genomes of 1000 actinobacteria strains.</title>
        <authorList>
            <person name="Klenk H.-P."/>
        </authorList>
    </citation>
    <scope>NUCLEOTIDE SEQUENCE [LARGE SCALE GENOMIC DNA]</scope>
    <source>
        <strain evidence="15 16">DSM 45201</strain>
    </source>
</reference>
<gene>
    <name evidence="15" type="ORF">FB380_000440</name>
    <name evidence="14" type="ORF">GCM10011589_26340</name>
</gene>
<evidence type="ECO:0000256" key="1">
    <source>
        <dbReference type="ARBA" id="ARBA00000085"/>
    </source>
</evidence>
<evidence type="ECO:0000259" key="12">
    <source>
        <dbReference type="PROSITE" id="PS50109"/>
    </source>
</evidence>
<dbReference type="InterPro" id="IPR003660">
    <property type="entry name" value="HAMP_dom"/>
</dbReference>
<dbReference type="InterPro" id="IPR003661">
    <property type="entry name" value="HisK_dim/P_dom"/>
</dbReference>
<keyword evidence="8 11" id="KW-1133">Transmembrane helix</keyword>
<keyword evidence="9" id="KW-0902">Two-component regulatory system</keyword>
<proteinExistence type="predicted"/>
<dbReference type="EMBL" id="JAAMPA010000001">
    <property type="protein sequence ID" value="NIH65994.1"/>
    <property type="molecule type" value="Genomic_DNA"/>
</dbReference>
<dbReference type="SUPFAM" id="SSF55874">
    <property type="entry name" value="ATPase domain of HSP90 chaperone/DNA topoisomerase II/histidine kinase"/>
    <property type="match status" value="1"/>
</dbReference>
<dbReference type="InterPro" id="IPR003594">
    <property type="entry name" value="HATPase_dom"/>
</dbReference>
<dbReference type="CDD" id="cd00082">
    <property type="entry name" value="HisKA"/>
    <property type="match status" value="1"/>
</dbReference>
<comment type="caution">
    <text evidence="15">The sequence shown here is derived from an EMBL/GenBank/DDBJ whole genome shotgun (WGS) entry which is preliminary data.</text>
</comment>
<dbReference type="GO" id="GO:0000155">
    <property type="term" value="F:phosphorelay sensor kinase activity"/>
    <property type="evidence" value="ECO:0007669"/>
    <property type="project" value="InterPro"/>
</dbReference>
<dbReference type="Proteomes" id="UP000552836">
    <property type="component" value="Unassembled WGS sequence"/>
</dbReference>
<keyword evidence="6 11" id="KW-0812">Transmembrane</keyword>
<evidence type="ECO:0000259" key="13">
    <source>
        <dbReference type="PROSITE" id="PS50885"/>
    </source>
</evidence>
<evidence type="ECO:0000313" key="15">
    <source>
        <dbReference type="EMBL" id="NIH65994.1"/>
    </source>
</evidence>
<dbReference type="InterPro" id="IPR050428">
    <property type="entry name" value="TCS_sensor_his_kinase"/>
</dbReference>
<evidence type="ECO:0000256" key="10">
    <source>
        <dbReference type="ARBA" id="ARBA00023136"/>
    </source>
</evidence>
<evidence type="ECO:0000256" key="11">
    <source>
        <dbReference type="SAM" id="Phobius"/>
    </source>
</evidence>
<dbReference type="Gene3D" id="3.30.565.10">
    <property type="entry name" value="Histidine kinase-like ATPase, C-terminal domain"/>
    <property type="match status" value="1"/>
</dbReference>
<dbReference type="InterPro" id="IPR004358">
    <property type="entry name" value="Sig_transdc_His_kin-like_C"/>
</dbReference>
<dbReference type="Proteomes" id="UP000648663">
    <property type="component" value="Unassembled WGS sequence"/>
</dbReference>
<evidence type="ECO:0000256" key="3">
    <source>
        <dbReference type="ARBA" id="ARBA00012438"/>
    </source>
</evidence>
<reference evidence="17" key="2">
    <citation type="journal article" date="2019" name="Int. J. Syst. Evol. Microbiol.">
        <title>The Global Catalogue of Microorganisms (GCM) 10K type strain sequencing project: providing services to taxonomists for standard genome sequencing and annotation.</title>
        <authorList>
            <consortium name="The Broad Institute Genomics Platform"/>
            <consortium name="The Broad Institute Genome Sequencing Center for Infectious Disease"/>
            <person name="Wu L."/>
            <person name="Ma J."/>
        </authorList>
    </citation>
    <scope>NUCLEOTIDE SEQUENCE [LARGE SCALE GENOMIC DNA]</scope>
    <source>
        <strain evidence="17">CGMCC 4.5581</strain>
    </source>
</reference>
<feature type="domain" description="HAMP" evidence="13">
    <location>
        <begin position="183"/>
        <end position="236"/>
    </location>
</feature>
<protein>
    <recommendedName>
        <fullName evidence="3">histidine kinase</fullName>
        <ecNumber evidence="3">2.7.13.3</ecNumber>
    </recommendedName>
</protein>
<dbReference type="PANTHER" id="PTHR45436">
    <property type="entry name" value="SENSOR HISTIDINE KINASE YKOH"/>
    <property type="match status" value="1"/>
</dbReference>
<dbReference type="AlphaFoldDB" id="A0A846LHB2"/>
<keyword evidence="5" id="KW-0808">Transferase</keyword>